<evidence type="ECO:0000313" key="15">
    <source>
        <dbReference type="EMBL" id="MBC3887703.1"/>
    </source>
</evidence>
<dbReference type="Gene3D" id="3.20.20.70">
    <property type="entry name" value="Aldolase class I"/>
    <property type="match status" value="1"/>
</dbReference>
<dbReference type="InterPro" id="IPR011060">
    <property type="entry name" value="RibuloseP-bd_barrel"/>
</dbReference>
<dbReference type="OrthoDB" id="9781903at2"/>
<dbReference type="AlphaFoldDB" id="A0A923KW58"/>
<protein>
    <recommendedName>
        <fullName evidence="6 12">1-(5-phosphoribosyl)-5-[(5-phosphoribosylamino)methylideneamino] imidazole-4-carboxamide isomerase</fullName>
        <ecNumber evidence="5 12">5.3.1.16</ecNumber>
    </recommendedName>
    <alternativeName>
        <fullName evidence="11 12">Phosphoribosylformimino-5-aminoimidazole carboxamide ribotide isomerase</fullName>
    </alternativeName>
</protein>
<feature type="active site" description="Proton acceptor" evidence="12">
    <location>
        <position position="8"/>
    </location>
</feature>
<evidence type="ECO:0000256" key="9">
    <source>
        <dbReference type="ARBA" id="ARBA00023102"/>
    </source>
</evidence>
<keyword evidence="10 12" id="KW-0413">Isomerase</keyword>
<dbReference type="InterPro" id="IPR006062">
    <property type="entry name" value="His_biosynth"/>
</dbReference>
<dbReference type="EC" id="5.3.1.16" evidence="5 12"/>
<dbReference type="GO" id="GO:0003949">
    <property type="term" value="F:1-(5-phosphoribosyl)-5-[(5-phosphoribosylamino)methylideneamino]imidazole-4-carboxamide isomerase activity"/>
    <property type="evidence" value="ECO:0007669"/>
    <property type="project" value="UniProtKB-UniRule"/>
</dbReference>
<dbReference type="InterPro" id="IPR044524">
    <property type="entry name" value="Isoase_HisA-like"/>
</dbReference>
<dbReference type="PANTHER" id="PTHR43090">
    <property type="entry name" value="1-(5-PHOSPHORIBOSYL)-5-[(5-PHOSPHORIBOSYLAMINO)METHYLIDENEAMINO] IMIDAZOLE-4-CARBOXAMIDE ISOMERASE"/>
    <property type="match status" value="1"/>
</dbReference>
<dbReference type="InterPro" id="IPR023016">
    <property type="entry name" value="HisA/PriA"/>
</dbReference>
<sequence length="239" mass="26252">MIVFPAIDLKNGKCVRLMQGQKDAETIYFNDPVDVALKWQAKGAQFLHLVDLDGAFDGQPKNLELIKKIVEALDIPIELGGGIRNLDIAKEYIDIGVSRIIIGTQAVKDFGFIENLLDLYDDKVCVSIDAKKGIVCTEGWVESSNIEALELASKLERYGLSTLVYTDISKDGMMTGPNFEMLGVLNNHLNMDIIASGGISSIEDMKRLKSMGLYGAITGKALYEGTIDLENLLEELKSC</sequence>
<reference evidence="15" key="1">
    <citation type="submission" date="2019-10" db="EMBL/GenBank/DDBJ databases">
        <authorList>
            <person name="Ross D.E."/>
            <person name="Gulliver D."/>
        </authorList>
    </citation>
    <scope>NUCLEOTIDE SEQUENCE</scope>
    <source>
        <strain evidence="15">DER-2019</strain>
    </source>
</reference>
<evidence type="ECO:0000256" key="8">
    <source>
        <dbReference type="ARBA" id="ARBA00022605"/>
    </source>
</evidence>
<dbReference type="GO" id="GO:0005737">
    <property type="term" value="C:cytoplasm"/>
    <property type="evidence" value="ECO:0007669"/>
    <property type="project" value="UniProtKB-SubCell"/>
</dbReference>
<evidence type="ECO:0000256" key="4">
    <source>
        <dbReference type="ARBA" id="ARBA00009667"/>
    </source>
</evidence>
<evidence type="ECO:0000256" key="12">
    <source>
        <dbReference type="HAMAP-Rule" id="MF_01014"/>
    </source>
</evidence>
<dbReference type="NCBIfam" id="TIGR00007">
    <property type="entry name" value="1-(5-phosphoribosyl)-5-[(5-phosphoribosylamino)methylideneamino]imidazole-4-carboxamide isomerase"/>
    <property type="match status" value="1"/>
</dbReference>
<gene>
    <name evidence="12 15" type="primary">hisA</name>
    <name evidence="15" type="ORF">GH810_05210</name>
</gene>
<dbReference type="GO" id="GO:0000162">
    <property type="term" value="P:L-tryptophan biosynthetic process"/>
    <property type="evidence" value="ECO:0007669"/>
    <property type="project" value="TreeGrafter"/>
</dbReference>
<dbReference type="CDD" id="cd04732">
    <property type="entry name" value="HisA"/>
    <property type="match status" value="1"/>
</dbReference>
<dbReference type="Proteomes" id="UP000616595">
    <property type="component" value="Unassembled WGS sequence"/>
</dbReference>
<evidence type="ECO:0000256" key="11">
    <source>
        <dbReference type="ARBA" id="ARBA00030547"/>
    </source>
</evidence>
<keyword evidence="7 12" id="KW-0963">Cytoplasm</keyword>
<accession>A0A923KW58</accession>
<dbReference type="EMBL" id="WJBD01000004">
    <property type="protein sequence ID" value="MBC3887703.1"/>
    <property type="molecule type" value="Genomic_DNA"/>
</dbReference>
<keyword evidence="9 12" id="KW-0368">Histidine biosynthesis</keyword>
<evidence type="ECO:0000256" key="10">
    <source>
        <dbReference type="ARBA" id="ARBA00023235"/>
    </source>
</evidence>
<evidence type="ECO:0000313" key="16">
    <source>
        <dbReference type="Proteomes" id="UP000616595"/>
    </source>
</evidence>
<evidence type="ECO:0000256" key="3">
    <source>
        <dbReference type="ARBA" id="ARBA00005133"/>
    </source>
</evidence>
<feature type="active site" description="Proton donor" evidence="12">
    <location>
        <position position="129"/>
    </location>
</feature>
<dbReference type="Pfam" id="PF00977">
    <property type="entry name" value="His_biosynth"/>
    <property type="match status" value="1"/>
</dbReference>
<evidence type="ECO:0000256" key="1">
    <source>
        <dbReference type="ARBA" id="ARBA00000901"/>
    </source>
</evidence>
<dbReference type="NCBIfam" id="NF010112">
    <property type="entry name" value="PRK13585.1"/>
    <property type="match status" value="1"/>
</dbReference>
<comment type="catalytic activity">
    <reaction evidence="1 12 14">
        <text>1-(5-phospho-beta-D-ribosyl)-5-[(5-phospho-beta-D-ribosylamino)methylideneamino]imidazole-4-carboxamide = 5-[(5-phospho-1-deoxy-D-ribulos-1-ylimino)methylamino]-1-(5-phospho-beta-D-ribosyl)imidazole-4-carboxamide</text>
        <dbReference type="Rhea" id="RHEA:15469"/>
        <dbReference type="ChEBI" id="CHEBI:58435"/>
        <dbReference type="ChEBI" id="CHEBI:58525"/>
        <dbReference type="EC" id="5.3.1.16"/>
    </reaction>
</comment>
<dbReference type="HAMAP" id="MF_01014">
    <property type="entry name" value="HisA"/>
    <property type="match status" value="1"/>
</dbReference>
<evidence type="ECO:0000256" key="14">
    <source>
        <dbReference type="RuleBase" id="RU003658"/>
    </source>
</evidence>
<dbReference type="RefSeq" id="WP_148566689.1">
    <property type="nucleotide sequence ID" value="NZ_RXYA01000005.1"/>
</dbReference>
<comment type="subcellular location">
    <subcellularLocation>
        <location evidence="2 12 14">Cytoplasm</location>
    </subcellularLocation>
</comment>
<comment type="caution">
    <text evidence="15">The sequence shown here is derived from an EMBL/GenBank/DDBJ whole genome shotgun (WGS) entry which is preliminary data.</text>
</comment>
<keyword evidence="16" id="KW-1185">Reference proteome</keyword>
<dbReference type="GO" id="GO:0000105">
    <property type="term" value="P:L-histidine biosynthetic process"/>
    <property type="evidence" value="ECO:0007669"/>
    <property type="project" value="UniProtKB-UniRule"/>
</dbReference>
<dbReference type="FunFam" id="3.20.20.70:FF:000009">
    <property type="entry name" value="1-(5-phosphoribosyl)-5-[(5-phosphoribosylamino)methylideneamino] imidazole-4-carboxamide isomerase"/>
    <property type="match status" value="1"/>
</dbReference>
<keyword evidence="8 12" id="KW-0028">Amino-acid biosynthesis</keyword>
<comment type="similarity">
    <text evidence="4 12 13">Belongs to the HisA/HisF family.</text>
</comment>
<name>A0A923KW58_9FIRM</name>
<evidence type="ECO:0000256" key="5">
    <source>
        <dbReference type="ARBA" id="ARBA00012550"/>
    </source>
</evidence>
<dbReference type="InterPro" id="IPR013785">
    <property type="entry name" value="Aldolase_TIM"/>
</dbReference>
<reference evidence="15" key="2">
    <citation type="submission" date="2020-10" db="EMBL/GenBank/DDBJ databases">
        <title>Comparative genomics of the Acetobacterium genus.</title>
        <authorList>
            <person name="Marshall C."/>
            <person name="May H."/>
            <person name="Norman S."/>
        </authorList>
    </citation>
    <scope>NUCLEOTIDE SEQUENCE</scope>
    <source>
        <strain evidence="15">DER-2019</strain>
    </source>
</reference>
<proteinExistence type="inferred from homology"/>
<dbReference type="PANTHER" id="PTHR43090:SF2">
    <property type="entry name" value="1-(5-PHOSPHORIBOSYL)-5-[(5-PHOSPHORIBOSYLAMINO)METHYLIDENEAMINO] IMIDAZOLE-4-CARBOXAMIDE ISOMERASE"/>
    <property type="match status" value="1"/>
</dbReference>
<comment type="pathway">
    <text evidence="3 12 14">Amino-acid biosynthesis; L-histidine biosynthesis; L-histidine from 5-phospho-alpha-D-ribose 1-diphosphate: step 4/9.</text>
</comment>
<evidence type="ECO:0000256" key="13">
    <source>
        <dbReference type="RuleBase" id="RU003657"/>
    </source>
</evidence>
<dbReference type="InterPro" id="IPR006063">
    <property type="entry name" value="HisA_bact_arch"/>
</dbReference>
<evidence type="ECO:0000256" key="6">
    <source>
        <dbReference type="ARBA" id="ARBA00018464"/>
    </source>
</evidence>
<evidence type="ECO:0000256" key="7">
    <source>
        <dbReference type="ARBA" id="ARBA00022490"/>
    </source>
</evidence>
<organism evidence="15 16">
    <name type="scientific">Acetobacterium paludosum</name>
    <dbReference type="NCBI Taxonomy" id="52693"/>
    <lineage>
        <taxon>Bacteria</taxon>
        <taxon>Bacillati</taxon>
        <taxon>Bacillota</taxon>
        <taxon>Clostridia</taxon>
        <taxon>Eubacteriales</taxon>
        <taxon>Eubacteriaceae</taxon>
        <taxon>Acetobacterium</taxon>
    </lineage>
</organism>
<evidence type="ECO:0000256" key="2">
    <source>
        <dbReference type="ARBA" id="ARBA00004496"/>
    </source>
</evidence>
<dbReference type="SUPFAM" id="SSF51366">
    <property type="entry name" value="Ribulose-phoshate binding barrel"/>
    <property type="match status" value="1"/>
</dbReference>